<evidence type="ECO:0000256" key="3">
    <source>
        <dbReference type="ARBA" id="ARBA00023134"/>
    </source>
</evidence>
<evidence type="ECO:0000259" key="4">
    <source>
        <dbReference type="PROSITE" id="PS51710"/>
    </source>
</evidence>
<dbReference type="InterPro" id="IPR036726">
    <property type="entry name" value="GTP1_OBG_dom_sf"/>
</dbReference>
<dbReference type="OrthoDB" id="347018at2759"/>
<feature type="domain" description="Obg" evidence="5">
    <location>
        <begin position="102"/>
        <end position="322"/>
    </location>
</feature>
<dbReference type="GO" id="GO:0005739">
    <property type="term" value="C:mitochondrion"/>
    <property type="evidence" value="ECO:0007669"/>
    <property type="project" value="TreeGrafter"/>
</dbReference>
<dbReference type="PANTHER" id="PTHR11702">
    <property type="entry name" value="DEVELOPMENTALLY REGULATED GTP-BINDING PROTEIN-RELATED"/>
    <property type="match status" value="1"/>
</dbReference>
<feature type="domain" description="OBG-type G" evidence="4">
    <location>
        <begin position="323"/>
        <end position="561"/>
    </location>
</feature>
<dbReference type="Gene3D" id="2.70.210.12">
    <property type="entry name" value="GTP1/OBG domain"/>
    <property type="match status" value="1"/>
</dbReference>
<dbReference type="Pfam" id="PF01018">
    <property type="entry name" value="GTP1_OBG"/>
    <property type="match status" value="2"/>
</dbReference>
<dbReference type="Gene3D" id="3.40.50.300">
    <property type="entry name" value="P-loop containing nucleotide triphosphate hydrolases"/>
    <property type="match status" value="1"/>
</dbReference>
<dbReference type="EMBL" id="AJWJ01000470">
    <property type="protein sequence ID" value="KAF2070598.1"/>
    <property type="molecule type" value="Genomic_DNA"/>
</dbReference>
<gene>
    <name evidence="6" type="ORF">CYY_008089</name>
</gene>
<evidence type="ECO:0000259" key="5">
    <source>
        <dbReference type="PROSITE" id="PS51883"/>
    </source>
</evidence>
<dbReference type="InterPro" id="IPR006073">
    <property type="entry name" value="GTP-bd"/>
</dbReference>
<dbReference type="InterPro" id="IPR014100">
    <property type="entry name" value="GTP-bd_Obg/CgtA"/>
</dbReference>
<dbReference type="PROSITE" id="PS51710">
    <property type="entry name" value="G_OBG"/>
    <property type="match status" value="1"/>
</dbReference>
<organism evidence="6 7">
    <name type="scientific">Polysphondylium violaceum</name>
    <dbReference type="NCBI Taxonomy" id="133409"/>
    <lineage>
        <taxon>Eukaryota</taxon>
        <taxon>Amoebozoa</taxon>
        <taxon>Evosea</taxon>
        <taxon>Eumycetozoa</taxon>
        <taxon>Dictyostelia</taxon>
        <taxon>Dictyosteliales</taxon>
        <taxon>Dictyosteliaceae</taxon>
        <taxon>Polysphondylium</taxon>
    </lineage>
</organism>
<evidence type="ECO:0000256" key="1">
    <source>
        <dbReference type="ARBA" id="ARBA00007699"/>
    </source>
</evidence>
<dbReference type="AlphaFoldDB" id="A0A8J4PNU2"/>
<dbReference type="InterPro" id="IPR006169">
    <property type="entry name" value="GTP1_OBG_dom"/>
</dbReference>
<evidence type="ECO:0008006" key="8">
    <source>
        <dbReference type="Google" id="ProtNLM"/>
    </source>
</evidence>
<dbReference type="PANTHER" id="PTHR11702:SF31">
    <property type="entry name" value="MITOCHONDRIAL RIBOSOME-ASSOCIATED GTPASE 2"/>
    <property type="match status" value="1"/>
</dbReference>
<dbReference type="HAMAP" id="MF_01454">
    <property type="entry name" value="GTPase_Obg"/>
    <property type="match status" value="1"/>
</dbReference>
<keyword evidence="7" id="KW-1185">Reference proteome</keyword>
<sequence length="567" mass="63474">MISSKIVCFNNITKLCLNNRNVILKNRYLCTSTINNNDEIIITNNNRPSNYNHNKKRTKETYSDDYLFLNDLDYTYFKEIVENTAENSIKAIDNTHGSHSYLAFVDKLKMRVKAGDGGNGSVSFFRAKYIPEGPPDGGDGGHGANIYIRADYDGNNLSHLPKATIGKNGGGGAGARRTGKTGEDVIIRVPPGTIVREYDVVNINEGDSIIDKSDPQYDPKHPDFNVEMYLKALNSPVVDGEATDEKNIVAKKDKVAGENLWIKKEASEIDLDEPGQEILIAKGGHGGKGNIHYATGSNRSPEYAQKGTLGELKFIELELKILADFGLVGYPNAGKSTLLKATTNAIPKIRDYAFTTLNPYVGVLDFTKDPLEYDTTCGVNLSKRKRRVREENPITHASLADLPGILEGAHLNLGLGIDFLRHIERTKVLVYVIDMSNSEVPVKWDGETYRVVRDRYSFIETEEEKKMVIQNIKSKIYNSSNRSPWKDFVCLLEELESYKEGLTKKPSIIIANKMDKRYAEKHLKEFKKAVGHLIDCPIIPCSADKGDNILQVRKEFRKIMKDLTILS</sequence>
<dbReference type="CDD" id="cd01898">
    <property type="entry name" value="Obg"/>
    <property type="match status" value="1"/>
</dbReference>
<dbReference type="PRINTS" id="PR00326">
    <property type="entry name" value="GTP1OBG"/>
</dbReference>
<dbReference type="Pfam" id="PF01926">
    <property type="entry name" value="MMR_HSR1"/>
    <property type="match status" value="1"/>
</dbReference>
<dbReference type="SUPFAM" id="SSF52540">
    <property type="entry name" value="P-loop containing nucleoside triphosphate hydrolases"/>
    <property type="match status" value="1"/>
</dbReference>
<keyword evidence="3" id="KW-0342">GTP-binding</keyword>
<dbReference type="InterPro" id="IPR045086">
    <property type="entry name" value="OBG_GTPase"/>
</dbReference>
<dbReference type="InterPro" id="IPR031167">
    <property type="entry name" value="G_OBG"/>
</dbReference>
<dbReference type="GO" id="GO:0005525">
    <property type="term" value="F:GTP binding"/>
    <property type="evidence" value="ECO:0007669"/>
    <property type="project" value="UniProtKB-KW"/>
</dbReference>
<dbReference type="PROSITE" id="PS51883">
    <property type="entry name" value="OBG"/>
    <property type="match status" value="1"/>
</dbReference>
<evidence type="ECO:0000256" key="2">
    <source>
        <dbReference type="ARBA" id="ARBA00022741"/>
    </source>
</evidence>
<accession>A0A8J4PNU2</accession>
<dbReference type="Proteomes" id="UP000695562">
    <property type="component" value="Unassembled WGS sequence"/>
</dbReference>
<dbReference type="InterPro" id="IPR027417">
    <property type="entry name" value="P-loop_NTPase"/>
</dbReference>
<dbReference type="GO" id="GO:0003924">
    <property type="term" value="F:GTPase activity"/>
    <property type="evidence" value="ECO:0007669"/>
    <property type="project" value="InterPro"/>
</dbReference>
<evidence type="ECO:0000313" key="6">
    <source>
        <dbReference type="EMBL" id="KAF2070598.1"/>
    </source>
</evidence>
<keyword evidence="2" id="KW-0547">Nucleotide-binding</keyword>
<dbReference type="SUPFAM" id="SSF82051">
    <property type="entry name" value="Obg GTP-binding protein N-terminal domain"/>
    <property type="match status" value="1"/>
</dbReference>
<proteinExistence type="inferred from homology"/>
<comment type="similarity">
    <text evidence="1">Belongs to the TRAFAC class OBG-HflX-like GTPase superfamily. OBG GTPase family.</text>
</comment>
<evidence type="ECO:0000313" key="7">
    <source>
        <dbReference type="Proteomes" id="UP000695562"/>
    </source>
</evidence>
<dbReference type="GO" id="GO:0000287">
    <property type="term" value="F:magnesium ion binding"/>
    <property type="evidence" value="ECO:0007669"/>
    <property type="project" value="InterPro"/>
</dbReference>
<reference evidence="6" key="1">
    <citation type="submission" date="2020-01" db="EMBL/GenBank/DDBJ databases">
        <title>Development of genomics and gene disruption for Polysphondylium violaceum indicates a role for the polyketide synthase stlB in stalk morphogenesis.</title>
        <authorList>
            <person name="Narita B."/>
            <person name="Kawabe Y."/>
            <person name="Kin K."/>
            <person name="Saito T."/>
            <person name="Gibbs R."/>
            <person name="Kuspa A."/>
            <person name="Muzny D."/>
            <person name="Queller D."/>
            <person name="Richards S."/>
            <person name="Strassman J."/>
            <person name="Sucgang R."/>
            <person name="Worley K."/>
            <person name="Schaap P."/>
        </authorList>
    </citation>
    <scope>NUCLEOTIDE SEQUENCE</scope>
    <source>
        <strain evidence="6">QSvi11</strain>
    </source>
</reference>
<dbReference type="GO" id="GO:0042254">
    <property type="term" value="P:ribosome biogenesis"/>
    <property type="evidence" value="ECO:0007669"/>
    <property type="project" value="UniProtKB-UniRule"/>
</dbReference>
<name>A0A8J4PNU2_9MYCE</name>
<protein>
    <recommendedName>
        <fullName evidence="8">GTP-binding protein</fullName>
    </recommendedName>
</protein>
<comment type="caution">
    <text evidence="6">The sequence shown here is derived from an EMBL/GenBank/DDBJ whole genome shotgun (WGS) entry which is preliminary data.</text>
</comment>